<dbReference type="EMBL" id="UOFC01000156">
    <property type="protein sequence ID" value="VAW47569.1"/>
    <property type="molecule type" value="Genomic_DNA"/>
</dbReference>
<dbReference type="GO" id="GO:0004360">
    <property type="term" value="F:glutamine-fructose-6-phosphate transaminase (isomerizing) activity"/>
    <property type="evidence" value="ECO:0007669"/>
    <property type="project" value="UniProtKB-EC"/>
</dbReference>
<dbReference type="GO" id="GO:0097367">
    <property type="term" value="F:carbohydrate derivative binding"/>
    <property type="evidence" value="ECO:0007669"/>
    <property type="project" value="InterPro"/>
</dbReference>
<dbReference type="GO" id="GO:0006047">
    <property type="term" value="P:UDP-N-acetylglucosamine metabolic process"/>
    <property type="evidence" value="ECO:0007669"/>
    <property type="project" value="TreeGrafter"/>
</dbReference>
<dbReference type="Pfam" id="PF01380">
    <property type="entry name" value="SIS"/>
    <property type="match status" value="2"/>
</dbReference>
<name>A0A3B0WDX3_9ZZZZ</name>
<dbReference type="GO" id="GO:0006002">
    <property type="term" value="P:fructose 6-phosphate metabolic process"/>
    <property type="evidence" value="ECO:0007669"/>
    <property type="project" value="TreeGrafter"/>
</dbReference>
<dbReference type="InterPro" id="IPR017932">
    <property type="entry name" value="GATase_2_dom"/>
</dbReference>
<dbReference type="EC" id="2.6.1.16" evidence="3"/>
<dbReference type="GO" id="GO:0006487">
    <property type="term" value="P:protein N-linked glycosylation"/>
    <property type="evidence" value="ECO:0007669"/>
    <property type="project" value="TreeGrafter"/>
</dbReference>
<gene>
    <name evidence="12" type="ORF">MNBD_GAMMA03-1326</name>
</gene>
<dbReference type="Gene3D" id="3.40.50.10490">
    <property type="entry name" value="Glucose-6-phosphate isomerase like protein, domain 1"/>
    <property type="match status" value="2"/>
</dbReference>
<evidence type="ECO:0000256" key="2">
    <source>
        <dbReference type="ARBA" id="ARBA00004496"/>
    </source>
</evidence>
<dbReference type="CDD" id="cd05009">
    <property type="entry name" value="SIS_GlmS_GlmD_2"/>
    <property type="match status" value="1"/>
</dbReference>
<dbReference type="InterPro" id="IPR029055">
    <property type="entry name" value="Ntn_hydrolases_N"/>
</dbReference>
<dbReference type="NCBIfam" id="TIGR01135">
    <property type="entry name" value="glmS"/>
    <property type="match status" value="1"/>
</dbReference>
<evidence type="ECO:0000256" key="8">
    <source>
        <dbReference type="ARBA" id="ARBA00022737"/>
    </source>
</evidence>
<dbReference type="CDD" id="cd00714">
    <property type="entry name" value="GFAT"/>
    <property type="match status" value="1"/>
</dbReference>
<dbReference type="InterPro" id="IPR005855">
    <property type="entry name" value="GFAT"/>
</dbReference>
<reference evidence="12" key="1">
    <citation type="submission" date="2018-06" db="EMBL/GenBank/DDBJ databases">
        <authorList>
            <person name="Zhirakovskaya E."/>
        </authorList>
    </citation>
    <scope>NUCLEOTIDE SEQUENCE</scope>
</reference>
<keyword evidence="9" id="KW-0315">Glutamine amidotransferase</keyword>
<evidence type="ECO:0000256" key="3">
    <source>
        <dbReference type="ARBA" id="ARBA00012916"/>
    </source>
</evidence>
<evidence type="ECO:0000256" key="4">
    <source>
        <dbReference type="ARBA" id="ARBA00016090"/>
    </source>
</evidence>
<evidence type="ECO:0000256" key="5">
    <source>
        <dbReference type="ARBA" id="ARBA00022490"/>
    </source>
</evidence>
<dbReference type="SUPFAM" id="SSF53697">
    <property type="entry name" value="SIS domain"/>
    <property type="match status" value="1"/>
</dbReference>
<dbReference type="Gene3D" id="3.60.20.10">
    <property type="entry name" value="Glutamine Phosphoribosylpyrophosphate, subunit 1, domain 1"/>
    <property type="match status" value="1"/>
</dbReference>
<dbReference type="InterPro" id="IPR001347">
    <property type="entry name" value="SIS_dom"/>
</dbReference>
<dbReference type="FunFam" id="3.40.50.10490:FF:000002">
    <property type="entry name" value="Glutamine--fructose-6-phosphate aminotransferase [isomerizing]"/>
    <property type="match status" value="1"/>
</dbReference>
<dbReference type="InterPro" id="IPR047084">
    <property type="entry name" value="GFAT_N"/>
</dbReference>
<sequence length="622" mass="67841">MCGIVGGVAERNIVPILVEGLRRLEYRGYDSSGVAILHCAMNSVCQIQRQRALGKIKQLEQKIASSSDTFSGRIGIAHTRWATHGVPSESNAHPHICNEKVAVVHNGIIENYQALKAIQTTQGYRFTSETDTEVIAHAVHFQLEDAQGDLLKAVTQAVQQFEGAYALGLIALNDPDTLIAVRKGSPLVIGVGIGEYFIASDVSALLPVTQSFIFLEEGDVAKIQKEALTIFNAQGVSVKREIKQSSLSASAVELGEYRHYMHKEIFEQPQAVMDTLEGRIAQSSVLISAFGYQAEAVFKLIQQVQIIACGTSYHSGMVAKYWFEDILNLPCQIEVASEFRYRNPVIQNNTLFVTISQSGETADTLAALQQVKQLGGEKNIPTLSICNVAESSLTRESDLAFLTHAGPEIGVASTKAFTTQLVALALLMVAIGKAQKMMSVKQEKNIVIGLQKLPMLIKNALKHEKKIKAIAQLFADKDSALFLGRGTMYPIAMEGALKLKEISYIHAEAYPAGELKHGPLALIDENIPVVAIAPMDDMIEKLKSNLQEVNARGAQMIVFEDEQSGISSEKDFTVLKTTTNVGRITAPITFNIPLQLLSYHVALIKGTDVDQPRNLAKSVTVE</sequence>
<keyword evidence="5" id="KW-0963">Cytoplasm</keyword>
<organism evidence="12">
    <name type="scientific">hydrothermal vent metagenome</name>
    <dbReference type="NCBI Taxonomy" id="652676"/>
    <lineage>
        <taxon>unclassified sequences</taxon>
        <taxon>metagenomes</taxon>
        <taxon>ecological metagenomes</taxon>
    </lineage>
</organism>
<dbReference type="PANTHER" id="PTHR10937:SF0">
    <property type="entry name" value="GLUTAMINE--FRUCTOSE-6-PHOSPHATE TRANSAMINASE (ISOMERIZING)"/>
    <property type="match status" value="1"/>
</dbReference>
<evidence type="ECO:0000313" key="12">
    <source>
        <dbReference type="EMBL" id="VAW47569.1"/>
    </source>
</evidence>
<evidence type="ECO:0000259" key="11">
    <source>
        <dbReference type="PROSITE" id="PS51464"/>
    </source>
</evidence>
<keyword evidence="8" id="KW-0677">Repeat</keyword>
<evidence type="ECO:0000256" key="7">
    <source>
        <dbReference type="ARBA" id="ARBA00022679"/>
    </source>
</evidence>
<dbReference type="GO" id="GO:0005829">
    <property type="term" value="C:cytosol"/>
    <property type="evidence" value="ECO:0007669"/>
    <property type="project" value="TreeGrafter"/>
</dbReference>
<keyword evidence="6 12" id="KW-0032">Aminotransferase</keyword>
<dbReference type="InterPro" id="IPR046348">
    <property type="entry name" value="SIS_dom_sf"/>
</dbReference>
<feature type="domain" description="Glutamine amidotransferase type-2" evidence="10">
    <location>
        <begin position="2"/>
        <end position="226"/>
    </location>
</feature>
<dbReference type="NCBIfam" id="NF001484">
    <property type="entry name" value="PRK00331.1"/>
    <property type="match status" value="1"/>
</dbReference>
<dbReference type="AlphaFoldDB" id="A0A3B0WDX3"/>
<dbReference type="HAMAP" id="MF_00164">
    <property type="entry name" value="GlmS"/>
    <property type="match status" value="1"/>
</dbReference>
<dbReference type="InterPro" id="IPR035490">
    <property type="entry name" value="GlmS/FrlB_SIS"/>
</dbReference>
<dbReference type="PROSITE" id="PS51464">
    <property type="entry name" value="SIS"/>
    <property type="match status" value="2"/>
</dbReference>
<comment type="subcellular location">
    <subcellularLocation>
        <location evidence="2">Cytoplasm</location>
    </subcellularLocation>
</comment>
<dbReference type="GO" id="GO:0046349">
    <property type="term" value="P:amino sugar biosynthetic process"/>
    <property type="evidence" value="ECO:0007669"/>
    <property type="project" value="UniProtKB-ARBA"/>
</dbReference>
<dbReference type="Pfam" id="PF13522">
    <property type="entry name" value="GATase_6"/>
    <property type="match status" value="1"/>
</dbReference>
<feature type="domain" description="SIS" evidence="11">
    <location>
        <begin position="294"/>
        <end position="437"/>
    </location>
</feature>
<dbReference type="FunFam" id="3.40.50.10490:FF:000001">
    <property type="entry name" value="Glutamine--fructose-6-phosphate aminotransferase [isomerizing]"/>
    <property type="match status" value="1"/>
</dbReference>
<feature type="domain" description="SIS" evidence="11">
    <location>
        <begin position="470"/>
        <end position="612"/>
    </location>
</feature>
<evidence type="ECO:0000256" key="1">
    <source>
        <dbReference type="ARBA" id="ARBA00001031"/>
    </source>
</evidence>
<evidence type="ECO:0000256" key="9">
    <source>
        <dbReference type="ARBA" id="ARBA00022962"/>
    </source>
</evidence>
<evidence type="ECO:0000256" key="6">
    <source>
        <dbReference type="ARBA" id="ARBA00022576"/>
    </source>
</evidence>
<protein>
    <recommendedName>
        <fullName evidence="4">Glutamine--fructose-6-phosphate aminotransferase [isomerizing]</fullName>
        <ecNumber evidence="3">2.6.1.16</ecNumber>
    </recommendedName>
</protein>
<dbReference type="PANTHER" id="PTHR10937">
    <property type="entry name" value="GLUCOSAMINE--FRUCTOSE-6-PHOSPHATE AMINOTRANSFERASE, ISOMERIZING"/>
    <property type="match status" value="1"/>
</dbReference>
<dbReference type="CDD" id="cd05008">
    <property type="entry name" value="SIS_GlmS_GlmD_1"/>
    <property type="match status" value="1"/>
</dbReference>
<accession>A0A3B0WDX3</accession>
<dbReference type="PROSITE" id="PS51278">
    <property type="entry name" value="GATASE_TYPE_2"/>
    <property type="match status" value="1"/>
</dbReference>
<dbReference type="SUPFAM" id="SSF56235">
    <property type="entry name" value="N-terminal nucleophile aminohydrolases (Ntn hydrolases)"/>
    <property type="match status" value="1"/>
</dbReference>
<comment type="catalytic activity">
    <reaction evidence="1">
        <text>D-fructose 6-phosphate + L-glutamine = D-glucosamine 6-phosphate + L-glutamate</text>
        <dbReference type="Rhea" id="RHEA:13237"/>
        <dbReference type="ChEBI" id="CHEBI:29985"/>
        <dbReference type="ChEBI" id="CHEBI:58359"/>
        <dbReference type="ChEBI" id="CHEBI:58725"/>
        <dbReference type="ChEBI" id="CHEBI:61527"/>
        <dbReference type="EC" id="2.6.1.16"/>
    </reaction>
</comment>
<dbReference type="InterPro" id="IPR035466">
    <property type="entry name" value="GlmS/AgaS_SIS"/>
</dbReference>
<dbReference type="FunFam" id="3.60.20.10:FF:000006">
    <property type="entry name" value="Glutamine--fructose-6-phosphate aminotransferase [isomerizing]"/>
    <property type="match status" value="1"/>
</dbReference>
<proteinExistence type="inferred from homology"/>
<keyword evidence="7 12" id="KW-0808">Transferase</keyword>
<evidence type="ECO:0000259" key="10">
    <source>
        <dbReference type="PROSITE" id="PS51278"/>
    </source>
</evidence>